<dbReference type="Proteomes" id="UP000649768">
    <property type="component" value="Unassembled WGS sequence"/>
</dbReference>
<dbReference type="RefSeq" id="WP_192016872.1">
    <property type="nucleotide sequence ID" value="NZ_JACYTP010000011.1"/>
</dbReference>
<comment type="caution">
    <text evidence="1">The sequence shown here is derived from an EMBL/GenBank/DDBJ whole genome shotgun (WGS) entry which is preliminary data.</text>
</comment>
<reference evidence="1 2" key="1">
    <citation type="submission" date="2020-09" db="EMBL/GenBank/DDBJ databases">
        <title>Photobacterium sp. CAU 1568 isolated from sand of Sido Beach.</title>
        <authorList>
            <person name="Kim W."/>
        </authorList>
    </citation>
    <scope>NUCLEOTIDE SEQUENCE [LARGE SCALE GENOMIC DNA]</scope>
    <source>
        <strain evidence="1 2">CAU 1568</strain>
    </source>
</reference>
<gene>
    <name evidence="1" type="ORF">IFO68_16155</name>
</gene>
<keyword evidence="2" id="KW-1185">Reference proteome</keyword>
<evidence type="ECO:0000313" key="1">
    <source>
        <dbReference type="EMBL" id="MBD8514216.1"/>
    </source>
</evidence>
<protein>
    <submittedName>
        <fullName evidence="1">Immunity 22 family protein</fullName>
    </submittedName>
</protein>
<proteinExistence type="predicted"/>
<evidence type="ECO:0000313" key="2">
    <source>
        <dbReference type="Proteomes" id="UP000649768"/>
    </source>
</evidence>
<dbReference type="Pfam" id="PF14112">
    <property type="entry name" value="DUF4284"/>
    <property type="match status" value="1"/>
</dbReference>
<dbReference type="InterPro" id="IPR025560">
    <property type="entry name" value="Imm22"/>
</dbReference>
<organism evidence="1 2">
    <name type="scientific">Photobacterium arenosum</name>
    <dbReference type="NCBI Taxonomy" id="2774143"/>
    <lineage>
        <taxon>Bacteria</taxon>
        <taxon>Pseudomonadati</taxon>
        <taxon>Pseudomonadota</taxon>
        <taxon>Gammaproteobacteria</taxon>
        <taxon>Vibrionales</taxon>
        <taxon>Vibrionaceae</taxon>
        <taxon>Photobacterium</taxon>
    </lineage>
</organism>
<accession>A0ABR9BNR8</accession>
<name>A0ABR9BNR8_9GAMM</name>
<sequence length="146" mass="16871">MRYGGPNFEKKGFVSIWVSKVTLDEIPDDYFEERFGEDYEDTPLSQWCENFGFGYYDHDQIEDNGVEIGADTLDRILGECSYSKSYVEQAVSKAKEKGLGSASWIRNFFDFSYSPESTGIDEDQFMIFLGAFEYDTNSESKYESQF</sequence>
<dbReference type="EMBL" id="JACYTP010000011">
    <property type="protein sequence ID" value="MBD8514216.1"/>
    <property type="molecule type" value="Genomic_DNA"/>
</dbReference>